<dbReference type="SUPFAM" id="SSF64307">
    <property type="entry name" value="SirA-like"/>
    <property type="match status" value="1"/>
</dbReference>
<reference evidence="3 4" key="1">
    <citation type="submission" date="2015-05" db="EMBL/GenBank/DDBJ databases">
        <title>Complete genome sequence of a sulfur-oxidizing gammaproteobacterium strain HA5.</title>
        <authorList>
            <person name="Miura A."/>
            <person name="Kojima H."/>
            <person name="Fukui M."/>
        </authorList>
    </citation>
    <scope>NUCLEOTIDE SEQUENCE [LARGE SCALE GENOMIC DNA]</scope>
    <source>
        <strain evidence="3 4">HA5</strain>
    </source>
</reference>
<feature type="domain" description="UPF0033" evidence="2">
    <location>
        <begin position="5"/>
        <end position="72"/>
    </location>
</feature>
<evidence type="ECO:0000313" key="3">
    <source>
        <dbReference type="EMBL" id="BAV34823.1"/>
    </source>
</evidence>
<dbReference type="Gene3D" id="3.30.110.40">
    <property type="entry name" value="TusA-like domain"/>
    <property type="match status" value="1"/>
</dbReference>
<dbReference type="InterPro" id="IPR036868">
    <property type="entry name" value="TusA-like_sf"/>
</dbReference>
<organism evidence="3 4">
    <name type="scientific">Sulfuricaulis limicola</name>
    <dbReference type="NCBI Taxonomy" id="1620215"/>
    <lineage>
        <taxon>Bacteria</taxon>
        <taxon>Pseudomonadati</taxon>
        <taxon>Pseudomonadota</taxon>
        <taxon>Gammaproteobacteria</taxon>
        <taxon>Acidiferrobacterales</taxon>
        <taxon>Acidiferrobacteraceae</taxon>
        <taxon>Sulfuricaulis</taxon>
    </lineage>
</organism>
<dbReference type="EMBL" id="AP014879">
    <property type="protein sequence ID" value="BAV34823.1"/>
    <property type="molecule type" value="Genomic_DNA"/>
</dbReference>
<evidence type="ECO:0000259" key="2">
    <source>
        <dbReference type="Pfam" id="PF01206"/>
    </source>
</evidence>
<name>A0A1B4XJ42_9GAMM</name>
<protein>
    <submittedName>
        <fullName evidence="3">SirA family protein</fullName>
    </submittedName>
</protein>
<dbReference type="CDD" id="cd00291">
    <property type="entry name" value="SirA_YedF_YeeD"/>
    <property type="match status" value="1"/>
</dbReference>
<dbReference type="RefSeq" id="WP_096361524.1">
    <property type="nucleotide sequence ID" value="NZ_AP014879.1"/>
</dbReference>
<keyword evidence="4" id="KW-1185">Reference proteome</keyword>
<dbReference type="InterPro" id="IPR001455">
    <property type="entry name" value="TusA-like"/>
</dbReference>
<evidence type="ECO:0000256" key="1">
    <source>
        <dbReference type="ARBA" id="ARBA00008984"/>
    </source>
</evidence>
<dbReference type="Proteomes" id="UP000243180">
    <property type="component" value="Chromosome"/>
</dbReference>
<dbReference type="PANTHER" id="PTHR33279">
    <property type="entry name" value="SULFUR CARRIER PROTEIN YEDF-RELATED"/>
    <property type="match status" value="1"/>
</dbReference>
<dbReference type="OrthoDB" id="9797352at2"/>
<gene>
    <name evidence="3" type="ORF">SCL_2546</name>
</gene>
<dbReference type="KEGG" id="slim:SCL_2546"/>
<dbReference type="InParanoid" id="A0A1B4XJ42"/>
<evidence type="ECO:0000313" key="4">
    <source>
        <dbReference type="Proteomes" id="UP000243180"/>
    </source>
</evidence>
<proteinExistence type="inferred from homology"/>
<comment type="similarity">
    <text evidence="1">Belongs to the sulfur carrier protein TusA family.</text>
</comment>
<sequence>MSHFVLDARYLLCPMPVIRTQNRIAELQPGDTLEVQATDPGALHDIPAWCRVHGHEILETRRDGNDIVITVRVIS</sequence>
<dbReference type="AlphaFoldDB" id="A0A1B4XJ42"/>
<dbReference type="PANTHER" id="PTHR33279:SF6">
    <property type="entry name" value="SULFUR CARRIER PROTEIN YEDF-RELATED"/>
    <property type="match status" value="1"/>
</dbReference>
<dbReference type="Pfam" id="PF01206">
    <property type="entry name" value="TusA"/>
    <property type="match status" value="1"/>
</dbReference>
<accession>A0A1B4XJ42</accession>